<feature type="domain" description="MmgE/PrpD N-terminal" evidence="2">
    <location>
        <begin position="6"/>
        <end position="211"/>
    </location>
</feature>
<evidence type="ECO:0000259" key="3">
    <source>
        <dbReference type="Pfam" id="PF19305"/>
    </source>
</evidence>
<dbReference type="Pfam" id="PF19305">
    <property type="entry name" value="MmgE_PrpD_C"/>
    <property type="match status" value="1"/>
</dbReference>
<dbReference type="InterPro" id="IPR042183">
    <property type="entry name" value="MmgE/PrpD_sf_1"/>
</dbReference>
<dbReference type="InterPro" id="IPR045337">
    <property type="entry name" value="MmgE_PrpD_C"/>
</dbReference>
<evidence type="ECO:0000313" key="4">
    <source>
        <dbReference type="EMBL" id="UNK45675.1"/>
    </source>
</evidence>
<comment type="similarity">
    <text evidence="1">Belongs to the PrpD family.</text>
</comment>
<sequence length="437" mass="46431">MAVQILRTVIGTAVAGAAQDGIRELRDHLVGQAGVGEARSLVYGDLMPARSAALLNGTMARALDYCDTMVPGLHLGSSVIIAALVAAEVRGGCTGAELLDGLVVGLEVGAQLNLTEEQYAGFDPTGVAGLFGATAAAARILRLDEIQTRDAMGLAFNRCSGSFQSNADASLAVRFIQGFTASNAIECVQLALIGISGPRNFLAGKFGYTHLWGRDQVTAEEMVAGLGESWAILGTFFKKYPCCGLTQGPTESVLTAIEEKSLRAESAERIDLYLPEFAFNLIGKPFASGTNPRVNAQFSAAYCITNALVRGASTLAHFEPSAVKELEGHPLFDRINVEHDPAITGHSASRLVIQGADGFVWTRELEIGPGYPGNPLTLEEHAHGFDDCLKYAPYPLGQSQVDGLKVLLGAVQDIQDVRELLSHLVSQRTADVMDNQR</sequence>
<accession>A0ABY3W5W3</accession>
<organism evidence="4 5">
    <name type="scientific">Arthrobacter sulfonylureivorans</name>
    <dbReference type="NCBI Taxonomy" id="2486855"/>
    <lineage>
        <taxon>Bacteria</taxon>
        <taxon>Bacillati</taxon>
        <taxon>Actinomycetota</taxon>
        <taxon>Actinomycetes</taxon>
        <taxon>Micrococcales</taxon>
        <taxon>Micrococcaceae</taxon>
        <taxon>Arthrobacter</taxon>
    </lineage>
</organism>
<dbReference type="EMBL" id="CP093326">
    <property type="protein sequence ID" value="UNK45675.1"/>
    <property type="molecule type" value="Genomic_DNA"/>
</dbReference>
<dbReference type="PANTHER" id="PTHR16943:SF8">
    <property type="entry name" value="2-METHYLCITRATE DEHYDRATASE"/>
    <property type="match status" value="1"/>
</dbReference>
<proteinExistence type="inferred from homology"/>
<dbReference type="PANTHER" id="PTHR16943">
    <property type="entry name" value="2-METHYLCITRATE DEHYDRATASE-RELATED"/>
    <property type="match status" value="1"/>
</dbReference>
<dbReference type="InterPro" id="IPR036148">
    <property type="entry name" value="MmgE/PrpD_sf"/>
</dbReference>
<dbReference type="Gene3D" id="3.30.1330.120">
    <property type="entry name" value="2-methylcitrate dehydratase PrpD"/>
    <property type="match status" value="1"/>
</dbReference>
<dbReference type="Gene3D" id="1.10.4100.10">
    <property type="entry name" value="2-methylcitrate dehydratase PrpD"/>
    <property type="match status" value="1"/>
</dbReference>
<protein>
    <submittedName>
        <fullName evidence="4">MmgE/PrpD family protein</fullName>
    </submittedName>
</protein>
<reference evidence="4 5" key="1">
    <citation type="submission" date="2022-03" db="EMBL/GenBank/DDBJ databases">
        <title>Isotopic signatures of nitrous oxide derived from detoxification processes.</title>
        <authorList>
            <person name="Behrendt U."/>
            <person name="Buchen C."/>
            <person name="Well R."/>
            <person name="Ulrich A."/>
            <person name="Rohe L."/>
            <person name="Kolb S."/>
            <person name="Schloter M."/>
            <person name="Horn M.A."/>
            <person name="Augustin J."/>
        </authorList>
    </citation>
    <scope>NUCLEOTIDE SEQUENCE [LARGE SCALE GENOMIC DNA]</scope>
    <source>
        <strain evidence="4 5">S4-C24</strain>
    </source>
</reference>
<dbReference type="InterPro" id="IPR042188">
    <property type="entry name" value="MmgE/PrpD_sf_2"/>
</dbReference>
<dbReference type="InterPro" id="IPR045336">
    <property type="entry name" value="MmgE_PrpD_N"/>
</dbReference>
<evidence type="ECO:0000313" key="5">
    <source>
        <dbReference type="Proteomes" id="UP000829069"/>
    </source>
</evidence>
<dbReference type="Pfam" id="PF03972">
    <property type="entry name" value="MmgE_PrpD_N"/>
    <property type="match status" value="1"/>
</dbReference>
<name>A0ABY3W5W3_9MICC</name>
<dbReference type="InterPro" id="IPR005656">
    <property type="entry name" value="MmgE_PrpD"/>
</dbReference>
<dbReference type="Proteomes" id="UP000829069">
    <property type="component" value="Chromosome"/>
</dbReference>
<evidence type="ECO:0000259" key="2">
    <source>
        <dbReference type="Pfam" id="PF03972"/>
    </source>
</evidence>
<feature type="domain" description="MmgE/PrpD C-terminal" evidence="3">
    <location>
        <begin position="240"/>
        <end position="390"/>
    </location>
</feature>
<dbReference type="SUPFAM" id="SSF103378">
    <property type="entry name" value="2-methylcitrate dehydratase PrpD"/>
    <property type="match status" value="1"/>
</dbReference>
<gene>
    <name evidence="4" type="ORF">MNQ99_17445</name>
</gene>
<keyword evidence="5" id="KW-1185">Reference proteome</keyword>
<evidence type="ECO:0000256" key="1">
    <source>
        <dbReference type="ARBA" id="ARBA00006174"/>
    </source>
</evidence>